<evidence type="ECO:0000256" key="2">
    <source>
        <dbReference type="ARBA" id="ARBA00008854"/>
    </source>
</evidence>
<evidence type="ECO:0000256" key="3">
    <source>
        <dbReference type="ARBA" id="ARBA00022692"/>
    </source>
</evidence>
<dbReference type="Proteomes" id="UP000026739">
    <property type="component" value="Unassembled WGS sequence"/>
</dbReference>
<dbReference type="Pfam" id="PF04011">
    <property type="entry name" value="LemA"/>
    <property type="match status" value="1"/>
</dbReference>
<evidence type="ECO:0000256" key="1">
    <source>
        <dbReference type="ARBA" id="ARBA00004167"/>
    </source>
</evidence>
<dbReference type="SUPFAM" id="SSF140478">
    <property type="entry name" value="LemA-like"/>
    <property type="match status" value="1"/>
</dbReference>
<evidence type="ECO:0000256" key="5">
    <source>
        <dbReference type="ARBA" id="ARBA00023136"/>
    </source>
</evidence>
<comment type="similarity">
    <text evidence="2">Belongs to the LemA family.</text>
</comment>
<evidence type="ECO:0000313" key="6">
    <source>
        <dbReference type="EMBL" id="KDD65482.1"/>
    </source>
</evidence>
<dbReference type="AlphaFoldDB" id="A0A059KTU2"/>
<organism evidence="6 7">
    <name type="scientific">Pseudomonas mandelii PD30</name>
    <dbReference type="NCBI Taxonomy" id="1419583"/>
    <lineage>
        <taxon>Bacteria</taxon>
        <taxon>Pseudomonadati</taxon>
        <taxon>Pseudomonadota</taxon>
        <taxon>Gammaproteobacteria</taxon>
        <taxon>Pseudomonadales</taxon>
        <taxon>Pseudomonadaceae</taxon>
        <taxon>Pseudomonas</taxon>
    </lineage>
</organism>
<dbReference type="GO" id="GO:0016020">
    <property type="term" value="C:membrane"/>
    <property type="evidence" value="ECO:0007669"/>
    <property type="project" value="UniProtKB-SubCell"/>
</dbReference>
<dbReference type="PANTHER" id="PTHR34478:SF1">
    <property type="entry name" value="PROTEIN LEMA"/>
    <property type="match status" value="1"/>
</dbReference>
<keyword evidence="4" id="KW-1133">Transmembrane helix</keyword>
<dbReference type="EMBL" id="AZQQ01000109">
    <property type="protein sequence ID" value="KDD65482.1"/>
    <property type="molecule type" value="Genomic_DNA"/>
</dbReference>
<sequence length="185" mass="20588">MGLLLIIAVIVGITFLTCYNRIIGRHNRAQRAWADVLVYERQKTRVLDLLEQQVAGFKEYESTLLEKITGLRSAIGKLPQEADGDALQPVQKGTRELLAGLTVAFEAYPDLKANELVNNFMREITEQQENVGAAITIFNGAVEVFNNSIQMFPNSFVNGCLNKKSVIVPFSDSQASAAFEYKPNF</sequence>
<dbReference type="PANTHER" id="PTHR34478">
    <property type="entry name" value="PROTEIN LEMA"/>
    <property type="match status" value="1"/>
</dbReference>
<keyword evidence="3" id="KW-0812">Transmembrane</keyword>
<reference evidence="6 7" key="1">
    <citation type="submission" date="2013-12" db="EMBL/GenBank/DDBJ databases">
        <authorList>
            <person name="Formusa P.A."/>
            <person name="Habash M."/>
            <person name="Lee H."/>
            <person name="Trevors J.T."/>
        </authorList>
    </citation>
    <scope>NUCLEOTIDE SEQUENCE [LARGE SCALE GENOMIC DNA]</scope>
    <source>
        <strain evidence="6 7">PD30</strain>
    </source>
</reference>
<comment type="caution">
    <text evidence="6">The sequence shown here is derived from an EMBL/GenBank/DDBJ whole genome shotgun (WGS) entry which is preliminary data.</text>
</comment>
<comment type="subcellular location">
    <subcellularLocation>
        <location evidence="1">Membrane</location>
        <topology evidence="1">Single-pass membrane protein</topology>
    </subcellularLocation>
</comment>
<dbReference type="RefSeq" id="WP_033061921.1">
    <property type="nucleotide sequence ID" value="NZ_AZQQ01000109.1"/>
</dbReference>
<accession>A0A059KTU2</accession>
<dbReference type="InterPro" id="IPR023353">
    <property type="entry name" value="LemA-like_dom_sf"/>
</dbReference>
<proteinExistence type="inferred from homology"/>
<dbReference type="eggNOG" id="COG1704">
    <property type="taxonomic scope" value="Bacteria"/>
</dbReference>
<dbReference type="Gene3D" id="1.20.1440.20">
    <property type="entry name" value="LemA-like domain"/>
    <property type="match status" value="1"/>
</dbReference>
<keyword evidence="5" id="KW-0472">Membrane</keyword>
<evidence type="ECO:0000256" key="4">
    <source>
        <dbReference type="ARBA" id="ARBA00022989"/>
    </source>
</evidence>
<name>A0A059KTU2_9PSED</name>
<dbReference type="InterPro" id="IPR007156">
    <property type="entry name" value="MamQ_LemA"/>
</dbReference>
<gene>
    <name evidence="6" type="ORF">V466_30040</name>
</gene>
<protein>
    <submittedName>
        <fullName evidence="6">Membrane protein</fullName>
    </submittedName>
</protein>
<evidence type="ECO:0000313" key="7">
    <source>
        <dbReference type="Proteomes" id="UP000026739"/>
    </source>
</evidence>